<evidence type="ECO:0008006" key="4">
    <source>
        <dbReference type="Google" id="ProtNLM"/>
    </source>
</evidence>
<evidence type="ECO:0000256" key="1">
    <source>
        <dbReference type="SAM" id="Phobius"/>
    </source>
</evidence>
<dbReference type="Pfam" id="PF14316">
    <property type="entry name" value="DUF4381"/>
    <property type="match status" value="1"/>
</dbReference>
<dbReference type="RefSeq" id="WP_103075077.1">
    <property type="nucleotide sequence ID" value="NZ_NPZB01000002.1"/>
</dbReference>
<gene>
    <name evidence="2" type="ORF">Lysil_1530</name>
</gene>
<dbReference type="Proteomes" id="UP000236220">
    <property type="component" value="Unassembled WGS sequence"/>
</dbReference>
<keyword evidence="1" id="KW-0472">Membrane</keyword>
<protein>
    <recommendedName>
        <fullName evidence="4">DUF4381 domain-containing protein</fullName>
    </recommendedName>
</protein>
<keyword evidence="1" id="KW-0812">Transmembrane</keyword>
<proteinExistence type="predicted"/>
<organism evidence="2 3">
    <name type="scientific">Solilutibacter silvestris</name>
    <dbReference type="NCBI Taxonomy" id="1645665"/>
    <lineage>
        <taxon>Bacteria</taxon>
        <taxon>Pseudomonadati</taxon>
        <taxon>Pseudomonadota</taxon>
        <taxon>Gammaproteobacteria</taxon>
        <taxon>Lysobacterales</taxon>
        <taxon>Lysobacteraceae</taxon>
        <taxon>Solilutibacter</taxon>
    </lineage>
</organism>
<name>A0A2K1PX38_9GAMM</name>
<accession>A0A2K1PX38</accession>
<evidence type="ECO:0000313" key="3">
    <source>
        <dbReference type="Proteomes" id="UP000236220"/>
    </source>
</evidence>
<comment type="caution">
    <text evidence="2">The sequence shown here is derived from an EMBL/GenBank/DDBJ whole genome shotgun (WGS) entry which is preliminary data.</text>
</comment>
<reference evidence="2 3" key="1">
    <citation type="submission" date="2017-08" db="EMBL/GenBank/DDBJ databases">
        <title>Lysobacter sylvestris genome.</title>
        <authorList>
            <person name="Zhang D.-C."/>
            <person name="Albuquerque L."/>
            <person name="Franca L."/>
            <person name="Froufe H.J.C."/>
            <person name="Barroso C."/>
            <person name="Egas C."/>
            <person name="Da Costa M."/>
            <person name="Margesin R."/>
        </authorList>
    </citation>
    <scope>NUCLEOTIDE SEQUENCE [LARGE SCALE GENOMIC DNA]</scope>
    <source>
        <strain evidence="2 3">AM20-91</strain>
    </source>
</reference>
<feature type="transmembrane region" description="Helical" evidence="1">
    <location>
        <begin position="24"/>
        <end position="42"/>
    </location>
</feature>
<sequence>MAPQIALRDIHQATAPSWWPLAPGWWIVIAVVVAIIALAWFLRRRKIRRIRKLEAMFDDAVDAAPTPAAQVRAMSELLRRAARRRQREADTFEGETWLRFLDGGYKAPVFDSDAGRLLVDGAFRPGVDETDVRALRDIARRRFIEWMQR</sequence>
<keyword evidence="3" id="KW-1185">Reference proteome</keyword>
<dbReference type="AlphaFoldDB" id="A0A2K1PX38"/>
<dbReference type="OrthoDB" id="283083at2"/>
<dbReference type="InterPro" id="IPR025489">
    <property type="entry name" value="DUF4381"/>
</dbReference>
<keyword evidence="1" id="KW-1133">Transmembrane helix</keyword>
<dbReference type="EMBL" id="NPZB01000002">
    <property type="protein sequence ID" value="PNS07354.1"/>
    <property type="molecule type" value="Genomic_DNA"/>
</dbReference>
<evidence type="ECO:0000313" key="2">
    <source>
        <dbReference type="EMBL" id="PNS07354.1"/>
    </source>
</evidence>